<evidence type="ECO:0000256" key="1">
    <source>
        <dbReference type="ARBA" id="ARBA00001946"/>
    </source>
</evidence>
<keyword evidence="2" id="KW-0479">Metal-binding</keyword>
<evidence type="ECO:0000256" key="4">
    <source>
        <dbReference type="ARBA" id="ARBA00023239"/>
    </source>
</evidence>
<evidence type="ECO:0000259" key="5">
    <source>
        <dbReference type="Pfam" id="PF00425"/>
    </source>
</evidence>
<comment type="caution">
    <text evidence="6">The sequence shown here is derived from an EMBL/GenBank/DDBJ whole genome shotgun (WGS) entry which is preliminary data.</text>
</comment>
<dbReference type="GO" id="GO:0000162">
    <property type="term" value="P:L-tryptophan biosynthetic process"/>
    <property type="evidence" value="ECO:0007669"/>
    <property type="project" value="TreeGrafter"/>
</dbReference>
<accession>W4VNP0</accession>
<dbReference type="GO" id="GO:0016829">
    <property type="term" value="F:lyase activity"/>
    <property type="evidence" value="ECO:0007669"/>
    <property type="project" value="UniProtKB-KW"/>
</dbReference>
<dbReference type="GO" id="GO:0046872">
    <property type="term" value="F:metal ion binding"/>
    <property type="evidence" value="ECO:0007669"/>
    <property type="project" value="UniProtKB-KW"/>
</dbReference>
<dbReference type="Pfam" id="PF00425">
    <property type="entry name" value="Chorismate_bind"/>
    <property type="match status" value="1"/>
</dbReference>
<dbReference type="Proteomes" id="UP000019102">
    <property type="component" value="Unassembled WGS sequence"/>
</dbReference>
<dbReference type="EMBL" id="BAVS01000023">
    <property type="protein sequence ID" value="GAE94389.1"/>
    <property type="molecule type" value="Genomic_DNA"/>
</dbReference>
<evidence type="ECO:0000256" key="2">
    <source>
        <dbReference type="ARBA" id="ARBA00022723"/>
    </source>
</evidence>
<protein>
    <submittedName>
        <fullName evidence="6">Anthranilate synthase</fullName>
    </submittedName>
</protein>
<name>W4VNP0_9BACI</name>
<keyword evidence="7" id="KW-1185">Reference proteome</keyword>
<evidence type="ECO:0000313" key="6">
    <source>
        <dbReference type="EMBL" id="GAE94389.1"/>
    </source>
</evidence>
<evidence type="ECO:0000256" key="3">
    <source>
        <dbReference type="ARBA" id="ARBA00022842"/>
    </source>
</evidence>
<dbReference type="eggNOG" id="COG0147">
    <property type="taxonomic scope" value="Bacteria"/>
</dbReference>
<dbReference type="Gene3D" id="3.60.120.10">
    <property type="entry name" value="Anthranilate synthase"/>
    <property type="match status" value="1"/>
</dbReference>
<sequence length="42" mass="4590">MVIKGQTAYVQAGAGIVYDSDPESEYQETLNKAKSLLEVSKK</sequence>
<dbReference type="AlphaFoldDB" id="W4VNP0"/>
<dbReference type="STRING" id="1298598.JCM21714_3543"/>
<keyword evidence="3" id="KW-0460">Magnesium</keyword>
<dbReference type="PANTHER" id="PTHR11236:SF48">
    <property type="entry name" value="ISOCHORISMATE SYNTHASE MENF"/>
    <property type="match status" value="1"/>
</dbReference>
<organism evidence="6 7">
    <name type="scientific">Gracilibacillus boraciitolerans JCM 21714</name>
    <dbReference type="NCBI Taxonomy" id="1298598"/>
    <lineage>
        <taxon>Bacteria</taxon>
        <taxon>Bacillati</taxon>
        <taxon>Bacillota</taxon>
        <taxon>Bacilli</taxon>
        <taxon>Bacillales</taxon>
        <taxon>Bacillaceae</taxon>
        <taxon>Gracilibacillus</taxon>
    </lineage>
</organism>
<dbReference type="InterPro" id="IPR019999">
    <property type="entry name" value="Anth_synth_I-like"/>
</dbReference>
<feature type="domain" description="Chorismate-utilising enzyme C-terminal" evidence="5">
    <location>
        <begin position="1"/>
        <end position="32"/>
    </location>
</feature>
<dbReference type="InterPro" id="IPR015890">
    <property type="entry name" value="Chorismate_C"/>
</dbReference>
<dbReference type="PANTHER" id="PTHR11236">
    <property type="entry name" value="AMINOBENZOATE/ANTHRANILATE SYNTHASE"/>
    <property type="match status" value="1"/>
</dbReference>
<dbReference type="InterPro" id="IPR005801">
    <property type="entry name" value="ADC_synthase"/>
</dbReference>
<comment type="cofactor">
    <cofactor evidence="1">
        <name>Mg(2+)</name>
        <dbReference type="ChEBI" id="CHEBI:18420"/>
    </cofactor>
</comment>
<evidence type="ECO:0000313" key="7">
    <source>
        <dbReference type="Proteomes" id="UP000019102"/>
    </source>
</evidence>
<keyword evidence="4" id="KW-0456">Lyase</keyword>
<reference evidence="6 7" key="1">
    <citation type="journal article" date="2014" name="Genome Announc.">
        <title>Draft Genome Sequence of the Boron-Tolerant and Moderately Halotolerant Bacterium Gracilibacillus boraciitolerans JCM 21714T.</title>
        <authorList>
            <person name="Ahmed I."/>
            <person name="Oshima K."/>
            <person name="Suda W."/>
            <person name="Kitamura K."/>
            <person name="Iida T."/>
            <person name="Ohmori Y."/>
            <person name="Fujiwara T."/>
            <person name="Hattori M."/>
            <person name="Ohkuma M."/>
        </authorList>
    </citation>
    <scope>NUCLEOTIDE SEQUENCE [LARGE SCALE GENOMIC DNA]</scope>
    <source>
        <strain evidence="6 7">JCM 21714</strain>
    </source>
</reference>
<dbReference type="SUPFAM" id="SSF56322">
    <property type="entry name" value="ADC synthase"/>
    <property type="match status" value="1"/>
</dbReference>
<proteinExistence type="predicted"/>
<gene>
    <name evidence="6" type="ORF">JCM21714_3543</name>
</gene>